<evidence type="ECO:0000313" key="7">
    <source>
        <dbReference type="Proteomes" id="UP000887578"/>
    </source>
</evidence>
<comment type="catalytic activity">
    <reaction evidence="5">
        <text>RNA(n) + a ribonucleoside 5'-triphosphate = RNA(n+1) + diphosphate</text>
        <dbReference type="Rhea" id="RHEA:21248"/>
        <dbReference type="Rhea" id="RHEA-COMP:14527"/>
        <dbReference type="Rhea" id="RHEA-COMP:17342"/>
        <dbReference type="ChEBI" id="CHEBI:33019"/>
        <dbReference type="ChEBI" id="CHEBI:61557"/>
        <dbReference type="ChEBI" id="CHEBI:140395"/>
        <dbReference type="EC" id="2.7.7.48"/>
    </reaction>
</comment>
<dbReference type="GO" id="GO:0003723">
    <property type="term" value="F:RNA binding"/>
    <property type="evidence" value="ECO:0007669"/>
    <property type="project" value="UniProtKB-KW"/>
</dbReference>
<keyword evidence="5" id="KW-0696">RNA-directed RNA polymerase</keyword>
<name>A0A914QMY7_9BILA</name>
<dbReference type="GO" id="GO:0016592">
    <property type="term" value="C:mediator complex"/>
    <property type="evidence" value="ECO:0007669"/>
    <property type="project" value="InterPro"/>
</dbReference>
<keyword evidence="2" id="KW-0805">Transcription regulation</keyword>
<comment type="subcellular location">
    <subcellularLocation>
        <location evidence="1">Nucleus</location>
    </subcellularLocation>
</comment>
<keyword evidence="5" id="KW-0694">RNA-binding</keyword>
<dbReference type="SUPFAM" id="SSF140718">
    <property type="entry name" value="Mediator hinge subcomplex-like"/>
    <property type="match status" value="1"/>
</dbReference>
<evidence type="ECO:0000313" key="8">
    <source>
        <dbReference type="WBParaSite" id="PDA_v2.g5001.t1"/>
    </source>
</evidence>
<protein>
    <recommendedName>
        <fullName evidence="5">RNA-dependent RNA polymerase</fullName>
        <ecNumber evidence="5">2.7.7.48</ecNumber>
    </recommendedName>
</protein>
<reference evidence="8" key="1">
    <citation type="submission" date="2022-11" db="UniProtKB">
        <authorList>
            <consortium name="WormBaseParasite"/>
        </authorList>
    </citation>
    <scope>IDENTIFICATION</scope>
</reference>
<evidence type="ECO:0000256" key="3">
    <source>
        <dbReference type="ARBA" id="ARBA00023163"/>
    </source>
</evidence>
<evidence type="ECO:0000256" key="1">
    <source>
        <dbReference type="ARBA" id="ARBA00004123"/>
    </source>
</evidence>
<dbReference type="GO" id="GO:0030422">
    <property type="term" value="P:siRNA processing"/>
    <property type="evidence" value="ECO:0007669"/>
    <property type="project" value="TreeGrafter"/>
</dbReference>
<dbReference type="InterPro" id="IPR007855">
    <property type="entry name" value="RDRP"/>
</dbReference>
<keyword evidence="5" id="KW-0808">Transferase</keyword>
<dbReference type="GO" id="GO:0031380">
    <property type="term" value="C:nuclear RNA-directed RNA polymerase complex"/>
    <property type="evidence" value="ECO:0007669"/>
    <property type="project" value="TreeGrafter"/>
</dbReference>
<dbReference type="InterPro" id="IPR037212">
    <property type="entry name" value="Med7/Med21-like"/>
</dbReference>
<evidence type="ECO:0000256" key="2">
    <source>
        <dbReference type="ARBA" id="ARBA00023015"/>
    </source>
</evidence>
<dbReference type="PANTHER" id="PTHR23079">
    <property type="entry name" value="RNA-DEPENDENT RNA POLYMERASE"/>
    <property type="match status" value="1"/>
</dbReference>
<dbReference type="GO" id="GO:0003968">
    <property type="term" value="F:RNA-directed RNA polymerase activity"/>
    <property type="evidence" value="ECO:0007669"/>
    <property type="project" value="UniProtKB-KW"/>
</dbReference>
<dbReference type="PANTHER" id="PTHR23079:SF57">
    <property type="entry name" value="RNA-DIRECTED RNA POLYMERASE"/>
    <property type="match status" value="1"/>
</dbReference>
<dbReference type="InterPro" id="IPR057596">
    <property type="entry name" value="RDRP_core"/>
</dbReference>
<evidence type="ECO:0000256" key="4">
    <source>
        <dbReference type="ARBA" id="ARBA00023242"/>
    </source>
</evidence>
<organism evidence="7 8">
    <name type="scientific">Panagrolaimus davidi</name>
    <dbReference type="NCBI Taxonomy" id="227884"/>
    <lineage>
        <taxon>Eukaryota</taxon>
        <taxon>Metazoa</taxon>
        <taxon>Ecdysozoa</taxon>
        <taxon>Nematoda</taxon>
        <taxon>Chromadorea</taxon>
        <taxon>Rhabditida</taxon>
        <taxon>Tylenchina</taxon>
        <taxon>Panagrolaimomorpha</taxon>
        <taxon>Panagrolaimoidea</taxon>
        <taxon>Panagrolaimidae</taxon>
        <taxon>Panagrolaimus</taxon>
    </lineage>
</organism>
<dbReference type="Pfam" id="PF05183">
    <property type="entry name" value="RdRP"/>
    <property type="match status" value="1"/>
</dbReference>
<dbReference type="AlphaFoldDB" id="A0A914QMY7"/>
<evidence type="ECO:0000256" key="5">
    <source>
        <dbReference type="RuleBase" id="RU363098"/>
    </source>
</evidence>
<keyword evidence="7" id="KW-1185">Reference proteome</keyword>
<keyword evidence="3" id="KW-0804">Transcription</keyword>
<sequence>MILASHMCNAIGHLHGSAPPSDYGIDSDELVKEENADLFAANIARTSKDNEIIIEILPNVPLAPEEFQPIFLENEEDRECLVNGITEQMEETIQMMAYFRDMMEYIAKVQCVKIDESGLLQSGQVFFRYAVDSFDKLSQVVSDKQIYRRKVLITKNPAVVSGDVRNSEAVDCVALRHLCEVVCSYFWAEKHELKINIINFYALLLCISNGMIYPDIGEFTPWLEPVDFIHAPTHQIDLTGNAALTTYYHLSLTDTKFVLPQSSSTQSDAVFSPIVEGPPPVLEIPISMVSKSLDALRKRAKIFGCVHLASRAKTVEYAKDILQQIRAFYDSISVIPKDSPSAQEQYNDMT</sequence>
<feature type="domain" description="RDRP core" evidence="6">
    <location>
        <begin position="114"/>
        <end position="182"/>
    </location>
</feature>
<proteinExistence type="inferred from homology"/>
<dbReference type="EC" id="2.7.7.48" evidence="5"/>
<keyword evidence="4" id="KW-0539">Nucleus</keyword>
<dbReference type="Proteomes" id="UP000887578">
    <property type="component" value="Unplaced"/>
</dbReference>
<dbReference type="WBParaSite" id="PDA_v2.g5001.t1">
    <property type="protein sequence ID" value="PDA_v2.g5001.t1"/>
    <property type="gene ID" value="PDA_v2.g5001"/>
</dbReference>
<keyword evidence="5" id="KW-0548">Nucleotidyltransferase</keyword>
<comment type="similarity">
    <text evidence="5">Belongs to the RdRP family.</text>
</comment>
<accession>A0A914QMY7</accession>
<evidence type="ECO:0000259" key="6">
    <source>
        <dbReference type="Pfam" id="PF05183"/>
    </source>
</evidence>